<keyword evidence="5" id="KW-1133">Transmembrane helix</keyword>
<dbReference type="PROSITE" id="PS50847">
    <property type="entry name" value="GRAM_POS_ANCHORING"/>
    <property type="match status" value="1"/>
</dbReference>
<keyword evidence="2" id="KW-0964">Secreted</keyword>
<feature type="domain" description="Gram-positive cocci surface proteins LPxTG" evidence="7">
    <location>
        <begin position="152"/>
        <end position="189"/>
    </location>
</feature>
<comment type="caution">
    <text evidence="8">The sequence shown here is derived from an EMBL/GenBank/DDBJ whole genome shotgun (WGS) entry which is preliminary data.</text>
</comment>
<gene>
    <name evidence="8" type="ORF">H1V43_06135</name>
</gene>
<dbReference type="AlphaFoldDB" id="A0A7W2CXX0"/>
<sequence>MATSSRWRAALASAAAAAVLITAPLMGAGPAHAQYPPGPPSVELSATTVAPGGTITFEASGFAPGQLVTAYLFSRVTVLGTYRANAEGEAYGTVTIPRRTKPGLHAFELVAENPDLILAANITVTGGGRPGYNGPGYGKGEYGRGKGEYPHLADTGNDDSKLAVTGAAAAGLVATGAGAVVLMRRRSRS</sequence>
<accession>A0A7W2CXX0</accession>
<evidence type="ECO:0000259" key="7">
    <source>
        <dbReference type="PROSITE" id="PS50847"/>
    </source>
</evidence>
<keyword evidence="3 6" id="KW-0732">Signal</keyword>
<keyword evidence="5" id="KW-0812">Transmembrane</keyword>
<evidence type="ECO:0000256" key="6">
    <source>
        <dbReference type="SAM" id="SignalP"/>
    </source>
</evidence>
<dbReference type="InterPro" id="IPR019931">
    <property type="entry name" value="LPXTG_anchor"/>
</dbReference>
<evidence type="ECO:0000256" key="3">
    <source>
        <dbReference type="ARBA" id="ARBA00022729"/>
    </source>
</evidence>
<keyword evidence="9" id="KW-1185">Reference proteome</keyword>
<dbReference type="EMBL" id="JACEQY010000004">
    <property type="protein sequence ID" value="MBA4860966.1"/>
    <property type="molecule type" value="Genomic_DNA"/>
</dbReference>
<organism evidence="8 9">
    <name type="scientific">Streptomyces himalayensis subsp. aureolus</name>
    <dbReference type="NCBI Taxonomy" id="2758039"/>
    <lineage>
        <taxon>Bacteria</taxon>
        <taxon>Bacillati</taxon>
        <taxon>Actinomycetota</taxon>
        <taxon>Actinomycetes</taxon>
        <taxon>Kitasatosporales</taxon>
        <taxon>Streptomycetaceae</taxon>
        <taxon>Streptomyces</taxon>
        <taxon>Streptomyces himalayensis</taxon>
    </lineage>
</organism>
<dbReference type="RefSeq" id="WP_181863035.1">
    <property type="nucleotide sequence ID" value="NZ_JACEQY010000004.1"/>
</dbReference>
<evidence type="ECO:0000256" key="5">
    <source>
        <dbReference type="SAM" id="Phobius"/>
    </source>
</evidence>
<evidence type="ECO:0000256" key="2">
    <source>
        <dbReference type="ARBA" id="ARBA00022525"/>
    </source>
</evidence>
<evidence type="ECO:0000313" key="8">
    <source>
        <dbReference type="EMBL" id="MBA4860966.1"/>
    </source>
</evidence>
<protein>
    <recommendedName>
        <fullName evidence="7">Gram-positive cocci surface proteins LPxTG domain-containing protein</fullName>
    </recommendedName>
</protein>
<keyword evidence="4" id="KW-0572">Peptidoglycan-anchor</keyword>
<feature type="signal peptide" evidence="6">
    <location>
        <begin position="1"/>
        <end position="33"/>
    </location>
</feature>
<evidence type="ECO:0000256" key="1">
    <source>
        <dbReference type="ARBA" id="ARBA00022512"/>
    </source>
</evidence>
<dbReference type="Proteomes" id="UP000586976">
    <property type="component" value="Unassembled WGS sequence"/>
</dbReference>
<feature type="transmembrane region" description="Helical" evidence="5">
    <location>
        <begin position="162"/>
        <end position="183"/>
    </location>
</feature>
<evidence type="ECO:0000313" key="9">
    <source>
        <dbReference type="Proteomes" id="UP000586976"/>
    </source>
</evidence>
<keyword evidence="5" id="KW-0472">Membrane</keyword>
<feature type="chain" id="PRO_5031205543" description="Gram-positive cocci surface proteins LPxTG domain-containing protein" evidence="6">
    <location>
        <begin position="34"/>
        <end position="189"/>
    </location>
</feature>
<keyword evidence="1" id="KW-0134">Cell wall</keyword>
<evidence type="ECO:0000256" key="4">
    <source>
        <dbReference type="ARBA" id="ARBA00023088"/>
    </source>
</evidence>
<name>A0A7W2CXX0_9ACTN</name>
<reference evidence="8 9" key="1">
    <citation type="submission" date="2020-07" db="EMBL/GenBank/DDBJ databases">
        <title>Streptomyces isolated from Indian soil.</title>
        <authorList>
            <person name="Mandal S."/>
            <person name="Maiti P.K."/>
        </authorList>
    </citation>
    <scope>NUCLEOTIDE SEQUENCE [LARGE SCALE GENOMIC DNA]</scope>
    <source>
        <strain evidence="8 9">PSKA54</strain>
    </source>
</reference>
<proteinExistence type="predicted"/>